<evidence type="ECO:0000256" key="3">
    <source>
        <dbReference type="ARBA" id="ARBA00022679"/>
    </source>
</evidence>
<organism evidence="6 7">
    <name type="scientific">Convivina intestini</name>
    <dbReference type="NCBI Taxonomy" id="1505726"/>
    <lineage>
        <taxon>Bacteria</taxon>
        <taxon>Bacillati</taxon>
        <taxon>Bacillota</taxon>
        <taxon>Bacilli</taxon>
        <taxon>Lactobacillales</taxon>
        <taxon>Lactobacillaceae</taxon>
        <taxon>Convivina</taxon>
    </lineage>
</organism>
<dbReference type="GO" id="GO:0008080">
    <property type="term" value="F:N-acetyltransferase activity"/>
    <property type="evidence" value="ECO:0007669"/>
    <property type="project" value="InterPro"/>
</dbReference>
<comment type="caution">
    <text evidence="6">The sequence shown here is derived from an EMBL/GenBank/DDBJ whole genome shotgun (WGS) entry which is preliminary data.</text>
</comment>
<dbReference type="InterPro" id="IPR006464">
    <property type="entry name" value="AcTrfase_RimI/Ard1"/>
</dbReference>
<dbReference type="Proteomes" id="UP000245433">
    <property type="component" value="Unassembled WGS sequence"/>
</dbReference>
<sequence length="181" mass="21100">MFSKSNGRSNHPLMPFQVFESQTVVIRENWFTIRYAQATDIEQMVAIQEAVYDGYSPWQAADFSFELRHPEDRIYLVVEHENRLVAFIGLVQRAWYHDLHITNLAVLPIWQGHGIGAFLLKMVQKLGEELNLPATSLEVRASNHIARHLYEKIGYQTIAIIKEYYRDNHEDALSMVLNIDR</sequence>
<feature type="domain" description="N-acetyltransferase" evidence="5">
    <location>
        <begin position="31"/>
        <end position="180"/>
    </location>
</feature>
<protein>
    <submittedName>
        <fullName evidence="6">Ribosomal-protein-alanine N-acetyltransferase</fullName>
    </submittedName>
</protein>
<keyword evidence="4" id="KW-0012">Acyltransferase</keyword>
<dbReference type="NCBIfam" id="TIGR01575">
    <property type="entry name" value="rimI"/>
    <property type="match status" value="1"/>
</dbReference>
<dbReference type="InterPro" id="IPR050680">
    <property type="entry name" value="YpeA/RimI_acetyltransf"/>
</dbReference>
<dbReference type="SUPFAM" id="SSF55729">
    <property type="entry name" value="Acyl-CoA N-acyltransferases (Nat)"/>
    <property type="match status" value="1"/>
</dbReference>
<dbReference type="InterPro" id="IPR000182">
    <property type="entry name" value="GNAT_dom"/>
</dbReference>
<dbReference type="InterPro" id="IPR016181">
    <property type="entry name" value="Acyl_CoA_acyltransferase"/>
</dbReference>
<dbReference type="OrthoDB" id="9794566at2"/>
<dbReference type="AlphaFoldDB" id="A0A2U1DBG3"/>
<dbReference type="PANTHER" id="PTHR43420:SF44">
    <property type="entry name" value="ACETYLTRANSFERASE YPEA"/>
    <property type="match status" value="1"/>
</dbReference>
<evidence type="ECO:0000313" key="6">
    <source>
        <dbReference type="EMBL" id="PVY85033.1"/>
    </source>
</evidence>
<name>A0A2U1DBG3_9LACO</name>
<evidence type="ECO:0000256" key="1">
    <source>
        <dbReference type="ARBA" id="ARBA00005395"/>
    </source>
</evidence>
<proteinExistence type="inferred from homology"/>
<dbReference type="RefSeq" id="WP_089938534.1">
    <property type="nucleotide sequence ID" value="NZ_CAKOEX010000003.1"/>
</dbReference>
<reference evidence="6 7" key="1">
    <citation type="submission" date="2018-04" db="EMBL/GenBank/DDBJ databases">
        <title>Genomic Encyclopedia of Type Strains, Phase IV (KMG-IV): sequencing the most valuable type-strain genomes for metagenomic binning, comparative biology and taxonomic classification.</title>
        <authorList>
            <person name="Goeker M."/>
        </authorList>
    </citation>
    <scope>NUCLEOTIDE SEQUENCE [LARGE SCALE GENOMIC DNA]</scope>
    <source>
        <strain evidence="6 7">DSM 28795</strain>
    </source>
</reference>
<comment type="similarity">
    <text evidence="1">Belongs to the acetyltransferase family. RimI subfamily.</text>
</comment>
<dbReference type="EMBL" id="QEKT01000003">
    <property type="protein sequence ID" value="PVY85033.1"/>
    <property type="molecule type" value="Genomic_DNA"/>
</dbReference>
<keyword evidence="2" id="KW-0963">Cytoplasm</keyword>
<dbReference type="Gene3D" id="3.40.630.30">
    <property type="match status" value="1"/>
</dbReference>
<dbReference type="Pfam" id="PF00583">
    <property type="entry name" value="Acetyltransf_1"/>
    <property type="match status" value="1"/>
</dbReference>
<gene>
    <name evidence="6" type="ORF">C7384_10352</name>
</gene>
<dbReference type="PANTHER" id="PTHR43420">
    <property type="entry name" value="ACETYLTRANSFERASE"/>
    <property type="match status" value="1"/>
</dbReference>
<dbReference type="CDD" id="cd04301">
    <property type="entry name" value="NAT_SF"/>
    <property type="match status" value="1"/>
</dbReference>
<dbReference type="PROSITE" id="PS51186">
    <property type="entry name" value="GNAT"/>
    <property type="match status" value="1"/>
</dbReference>
<evidence type="ECO:0000256" key="2">
    <source>
        <dbReference type="ARBA" id="ARBA00022490"/>
    </source>
</evidence>
<accession>A0A2U1DBG3</accession>
<evidence type="ECO:0000259" key="5">
    <source>
        <dbReference type="PROSITE" id="PS51186"/>
    </source>
</evidence>
<evidence type="ECO:0000256" key="4">
    <source>
        <dbReference type="ARBA" id="ARBA00023315"/>
    </source>
</evidence>
<evidence type="ECO:0000313" key="7">
    <source>
        <dbReference type="Proteomes" id="UP000245433"/>
    </source>
</evidence>
<keyword evidence="3 6" id="KW-0808">Transferase</keyword>
<keyword evidence="7" id="KW-1185">Reference proteome</keyword>